<evidence type="ECO:0000313" key="3">
    <source>
        <dbReference type="Proteomes" id="UP000095287"/>
    </source>
</evidence>
<feature type="chain" id="PRO_5009312377" evidence="2">
    <location>
        <begin position="20"/>
        <end position="333"/>
    </location>
</feature>
<keyword evidence="2" id="KW-0732">Signal</keyword>
<accession>A0A1I7YL34</accession>
<dbReference type="WBParaSite" id="L893_g1741.t1">
    <property type="protein sequence ID" value="L893_g1741.t1"/>
    <property type="gene ID" value="L893_g1741"/>
</dbReference>
<name>A0A1I7YL34_9BILA</name>
<feature type="region of interest" description="Disordered" evidence="1">
    <location>
        <begin position="48"/>
        <end position="84"/>
    </location>
</feature>
<proteinExistence type="predicted"/>
<feature type="signal peptide" evidence="2">
    <location>
        <begin position="1"/>
        <end position="19"/>
    </location>
</feature>
<evidence type="ECO:0000256" key="1">
    <source>
        <dbReference type="SAM" id="MobiDB-lite"/>
    </source>
</evidence>
<evidence type="ECO:0000256" key="2">
    <source>
        <dbReference type="SAM" id="SignalP"/>
    </source>
</evidence>
<sequence>MSLFHCLLVPFYPIALLAPFPTIVCRFTASRTHFPSFSHCTPSPSVPHGWSSATERASAGHPTPRPSKRKHSTNSANTQTNKRKFRLFATSSSPQSRSTAAAPHGPFKVCKTRKRLTFQVSIGSRLFSLPPDRVVAAAASRLVTLRRRVAAKTRGDINDRRQSRRRQPRALSVAKGHSSQNKAVNIPEPGGPRPTPLSEFQDQKFSLCTALIGRSLNLTSLRFVVLFMATSKTAHFHVPNGLLYICLSLPVLPLVCREWNHDANKRARVTLMNGRRKRRFPKRTANSGTCQGNMTLAPKLKPHGDCDQLQKWHRTPSSMIIKNLVELALNRAA</sequence>
<evidence type="ECO:0000313" key="4">
    <source>
        <dbReference type="WBParaSite" id="L893_g1741.t1"/>
    </source>
</evidence>
<protein>
    <submittedName>
        <fullName evidence="4">Secreted protein</fullName>
    </submittedName>
</protein>
<reference evidence="4" key="1">
    <citation type="submission" date="2016-11" db="UniProtKB">
        <authorList>
            <consortium name="WormBaseParasite"/>
        </authorList>
    </citation>
    <scope>IDENTIFICATION</scope>
</reference>
<dbReference type="AlphaFoldDB" id="A0A1I7YL34"/>
<dbReference type="Proteomes" id="UP000095287">
    <property type="component" value="Unplaced"/>
</dbReference>
<feature type="region of interest" description="Disordered" evidence="1">
    <location>
        <begin position="153"/>
        <end position="198"/>
    </location>
</feature>
<keyword evidence="3" id="KW-1185">Reference proteome</keyword>
<organism evidence="3 4">
    <name type="scientific">Steinernema glaseri</name>
    <dbReference type="NCBI Taxonomy" id="37863"/>
    <lineage>
        <taxon>Eukaryota</taxon>
        <taxon>Metazoa</taxon>
        <taxon>Ecdysozoa</taxon>
        <taxon>Nematoda</taxon>
        <taxon>Chromadorea</taxon>
        <taxon>Rhabditida</taxon>
        <taxon>Tylenchina</taxon>
        <taxon>Panagrolaimomorpha</taxon>
        <taxon>Strongyloidoidea</taxon>
        <taxon>Steinernematidae</taxon>
        <taxon>Steinernema</taxon>
    </lineage>
</organism>